<dbReference type="InterPro" id="IPR048503">
    <property type="entry name" value="NamZ_C"/>
</dbReference>
<feature type="domain" description="Peptidoglycan beta-N-acetylmuramidase NamZ C-terminal" evidence="1">
    <location>
        <begin position="41"/>
        <end position="195"/>
    </location>
</feature>
<accession>A0A382XH31</accession>
<reference evidence="2" key="1">
    <citation type="submission" date="2018-05" db="EMBL/GenBank/DDBJ databases">
        <authorList>
            <person name="Lanie J.A."/>
            <person name="Ng W.-L."/>
            <person name="Kazmierczak K.M."/>
            <person name="Andrzejewski T.M."/>
            <person name="Davidsen T.M."/>
            <person name="Wayne K.J."/>
            <person name="Tettelin H."/>
            <person name="Glass J.I."/>
            <person name="Rusch D."/>
            <person name="Podicherti R."/>
            <person name="Tsui H.-C.T."/>
            <person name="Winkler M.E."/>
        </authorList>
    </citation>
    <scope>NUCLEOTIDE SEQUENCE</scope>
</reference>
<organism evidence="2">
    <name type="scientific">marine metagenome</name>
    <dbReference type="NCBI Taxonomy" id="408172"/>
    <lineage>
        <taxon>unclassified sequences</taxon>
        <taxon>metagenomes</taxon>
        <taxon>ecological metagenomes</taxon>
    </lineage>
</organism>
<protein>
    <recommendedName>
        <fullName evidence="1">Peptidoglycan beta-N-acetylmuramidase NamZ C-terminal domain-containing protein</fullName>
    </recommendedName>
</protein>
<evidence type="ECO:0000259" key="1">
    <source>
        <dbReference type="Pfam" id="PF20732"/>
    </source>
</evidence>
<sequence length="196" mass="22162">GGVKVNLTVIQYKGKPKKDDQTAAFIPPPSPNMPNRKTALNYVGLCLLEGTTLSEGRGTDMPFKVLGAPFIDSNKLLDAMLPFLPQNDVIDTVSFIPRSLPGKSSHPKYQDELCHGLKIIRLEQPINWTIHLFETLDSLYPDKFKFLESNFIDKLYGSNAMRLTIQAGDDVTPMILNWELNLAQFYNMSKKYHLYP</sequence>
<dbReference type="PANTHER" id="PTHR42915:SF1">
    <property type="entry name" value="PEPTIDOGLYCAN BETA-N-ACETYLMURAMIDASE NAMZ"/>
    <property type="match status" value="1"/>
</dbReference>
<dbReference type="Pfam" id="PF20732">
    <property type="entry name" value="NamZ_C"/>
    <property type="match status" value="1"/>
</dbReference>
<dbReference type="PANTHER" id="PTHR42915">
    <property type="entry name" value="HYPOTHETICAL 460 KDA PROTEIN IN FEUA-SIGW INTERGENIC REGION [PRECURSOR]"/>
    <property type="match status" value="1"/>
</dbReference>
<evidence type="ECO:0000313" key="2">
    <source>
        <dbReference type="EMBL" id="SVD70467.1"/>
    </source>
</evidence>
<gene>
    <name evidence="2" type="ORF">METZ01_LOCUS423321</name>
</gene>
<dbReference type="EMBL" id="UINC01167780">
    <property type="protein sequence ID" value="SVD70467.1"/>
    <property type="molecule type" value="Genomic_DNA"/>
</dbReference>
<dbReference type="GO" id="GO:0033922">
    <property type="term" value="F:peptidoglycan beta-N-acetylmuramidase activity"/>
    <property type="evidence" value="ECO:0007669"/>
    <property type="project" value="InterPro"/>
</dbReference>
<dbReference type="Gene3D" id="3.40.50.12170">
    <property type="entry name" value="Uncharacterised protein PF07075, DUF1343"/>
    <property type="match status" value="1"/>
</dbReference>
<dbReference type="AlphaFoldDB" id="A0A382XH31"/>
<feature type="non-terminal residue" evidence="2">
    <location>
        <position position="1"/>
    </location>
</feature>
<dbReference type="Gene3D" id="3.90.1150.140">
    <property type="match status" value="1"/>
</dbReference>
<proteinExistence type="predicted"/>
<name>A0A382XH31_9ZZZZ</name>
<dbReference type="InterPro" id="IPR008302">
    <property type="entry name" value="NamZ"/>
</dbReference>